<proteinExistence type="predicted"/>
<dbReference type="Gene3D" id="2.80.10.50">
    <property type="match status" value="2"/>
</dbReference>
<reference evidence="1 2" key="1">
    <citation type="submission" date="2017-09" db="EMBL/GenBank/DDBJ databases">
        <title>Complete Genome sequence of Lysobacter capsici KNU-15.</title>
        <authorList>
            <person name="Kim M.-C."/>
            <person name="Yi H."/>
            <person name="Lee D.-W."/>
            <person name="Shin J.-H."/>
        </authorList>
    </citation>
    <scope>NUCLEOTIDE SEQUENCE [LARGE SCALE GENOMIC DNA]</scope>
    <source>
        <strain evidence="1 2">KNU-15</strain>
    </source>
</reference>
<dbReference type="Pfam" id="PF17164">
    <property type="entry name" value="DUF5122"/>
    <property type="match status" value="1"/>
</dbReference>
<accession>A0AB33EAA4</accession>
<dbReference type="EMBL" id="CP023466">
    <property type="protein sequence ID" value="ATE77373.1"/>
    <property type="molecule type" value="Genomic_DNA"/>
</dbReference>
<dbReference type="RefSeq" id="WP_028940453.1">
    <property type="nucleotide sequence ID" value="NZ_CP023466.1"/>
</dbReference>
<name>A0AB33EAA4_9PSED</name>
<dbReference type="AlphaFoldDB" id="A0AB33EAA4"/>
<evidence type="ECO:0000313" key="2">
    <source>
        <dbReference type="Proteomes" id="UP000218385"/>
    </source>
</evidence>
<dbReference type="Proteomes" id="UP000218385">
    <property type="component" value="Chromosome"/>
</dbReference>
<evidence type="ECO:0008006" key="3">
    <source>
        <dbReference type="Google" id="ProtNLM"/>
    </source>
</evidence>
<dbReference type="InterPro" id="IPR013431">
    <property type="entry name" value="Delta_60_rpt"/>
</dbReference>
<dbReference type="SUPFAM" id="SSF69322">
    <property type="entry name" value="Tricorn protease domain 2"/>
    <property type="match status" value="1"/>
</dbReference>
<sequence length="409" mass="44195">MTAQASMEQTPGDLDLGFAEVGMINIPQDSSQCVVETTAEKLLYAAQKGNSQWVYRAASGGTPDRDFTTFEWSFAKGQFEKPTRLLAREDGKFLLIGYTGSDPFIRQAAITQFNEEGSPNLVFGTRIFPLPVDPVPPGQGLQTDEPTGCLTADNHVLVGASYQLSDNDGITIDSAGRVYSLDDQGNPDTGFNESGMIEVRFKGPITKILSLSVLPDGRIVVFGIVDRPSQEQSNSRAALACYNRDGTLHKAFGIDGFWENDDYTNFGAMVLDGDKIVIVAVTSINDDGKRYISVQRLLGNATADPSFNGGNTQVVDLDTSFLNIPSIAVQPNRKIVVGGSEDFPAQKLYWLRITEGGVLDVSFGRSGVVRAQTGRVNDIIVQRTGNRIIIAADLNSGERQGPKVLGIQS</sequence>
<evidence type="ECO:0000313" key="1">
    <source>
        <dbReference type="EMBL" id="ATE77373.1"/>
    </source>
</evidence>
<gene>
    <name evidence="1" type="ORF">CNN82_13435</name>
</gene>
<organism evidence="1 2">
    <name type="scientific">Pseudomonas frederiksbergensis</name>
    <dbReference type="NCBI Taxonomy" id="104087"/>
    <lineage>
        <taxon>Bacteria</taxon>
        <taxon>Pseudomonadati</taxon>
        <taxon>Pseudomonadota</taxon>
        <taxon>Gammaproteobacteria</taxon>
        <taxon>Pseudomonadales</taxon>
        <taxon>Pseudomonadaceae</taxon>
        <taxon>Pseudomonas</taxon>
    </lineage>
</organism>
<protein>
    <recommendedName>
        <fullName evidence="3">Delta-60 repeat domain-containing protein</fullName>
    </recommendedName>
</protein>